<dbReference type="eggNOG" id="ENOG50319MP">
    <property type="taxonomic scope" value="Bacteria"/>
</dbReference>
<dbReference type="PROSITE" id="PS51257">
    <property type="entry name" value="PROKAR_LIPOPROTEIN"/>
    <property type="match status" value="1"/>
</dbReference>
<dbReference type="STRING" id="1105367.CG50_08970"/>
<gene>
    <name evidence="2" type="ORF">CG50_08970</name>
</gene>
<proteinExistence type="predicted"/>
<dbReference type="EMBL" id="JFZB01000003">
    <property type="protein sequence ID" value="KFI29754.1"/>
    <property type="molecule type" value="Genomic_DNA"/>
</dbReference>
<reference evidence="2 3" key="1">
    <citation type="submission" date="2014-03" db="EMBL/GenBank/DDBJ databases">
        <title>Genome of Paenirhodobacter enshiensis DW2-9.</title>
        <authorList>
            <person name="Wang D."/>
            <person name="Wang G."/>
        </authorList>
    </citation>
    <scope>NUCLEOTIDE SEQUENCE [LARGE SCALE GENOMIC DNA]</scope>
    <source>
        <strain evidence="2 3">DW2-9</strain>
    </source>
</reference>
<name>A0A086Y654_9RHOB</name>
<dbReference type="AlphaFoldDB" id="A0A086Y654"/>
<evidence type="ECO:0008006" key="4">
    <source>
        <dbReference type="Google" id="ProtNLM"/>
    </source>
</evidence>
<dbReference type="Pfam" id="PF11233">
    <property type="entry name" value="DUF3035"/>
    <property type="match status" value="1"/>
</dbReference>
<dbReference type="RefSeq" id="WP_036634883.1">
    <property type="nucleotide sequence ID" value="NZ_JFZB01000003.1"/>
</dbReference>
<accession>A0A086Y654</accession>
<dbReference type="Proteomes" id="UP000028824">
    <property type="component" value="Unassembled WGS sequence"/>
</dbReference>
<sequence length="184" mass="19376">MRATIGRLGIAVAIAALVAGCGSDKTPELMNLRKTGQGPDEFSILPTKSLQMPENLAALPVPTPGGTNITDPTPAADAIAALGGKPQQITGKLPAADSALLARADRFGADPAIRQTLAAEDLTWRQHHNGRLLERLMRNSVYASAYEPMALDQRAELERWRSAGVPTPGAPPSSVAQKALPRTN</sequence>
<keyword evidence="3" id="KW-1185">Reference proteome</keyword>
<evidence type="ECO:0000256" key="1">
    <source>
        <dbReference type="SAM" id="MobiDB-lite"/>
    </source>
</evidence>
<dbReference type="InterPro" id="IPR021395">
    <property type="entry name" value="DUF3035"/>
</dbReference>
<organism evidence="2 3">
    <name type="scientific">Paenirhodobacter enshiensis</name>
    <dbReference type="NCBI Taxonomy" id="1105367"/>
    <lineage>
        <taxon>Bacteria</taxon>
        <taxon>Pseudomonadati</taxon>
        <taxon>Pseudomonadota</taxon>
        <taxon>Alphaproteobacteria</taxon>
        <taxon>Rhodobacterales</taxon>
        <taxon>Rhodobacter group</taxon>
        <taxon>Paenirhodobacter</taxon>
    </lineage>
</organism>
<evidence type="ECO:0000313" key="2">
    <source>
        <dbReference type="EMBL" id="KFI29754.1"/>
    </source>
</evidence>
<comment type="caution">
    <text evidence="2">The sequence shown here is derived from an EMBL/GenBank/DDBJ whole genome shotgun (WGS) entry which is preliminary data.</text>
</comment>
<evidence type="ECO:0000313" key="3">
    <source>
        <dbReference type="Proteomes" id="UP000028824"/>
    </source>
</evidence>
<dbReference type="OrthoDB" id="7876689at2"/>
<protein>
    <recommendedName>
        <fullName evidence="4">Pyruvate/2-oxoglutarate dehydrogenase complex, dihydrolipoamide acyltransferase (E2) component</fullName>
    </recommendedName>
</protein>
<feature type="region of interest" description="Disordered" evidence="1">
    <location>
        <begin position="161"/>
        <end position="184"/>
    </location>
</feature>